<dbReference type="RefSeq" id="WP_021167986.1">
    <property type="nucleotide sequence ID" value="NZ_CTRP01000012.1"/>
</dbReference>
<protein>
    <recommendedName>
        <fullName evidence="3">Chaperone protein DnaJ</fullName>
    </recommendedName>
</protein>
<accession>A0A0U1L0I3</accession>
<dbReference type="InterPro" id="IPR031538">
    <property type="entry name" value="Anti-TRAP"/>
</dbReference>
<gene>
    <name evidence="1" type="ORF">SpAn4DRAFT_2409</name>
</gene>
<dbReference type="AlphaFoldDB" id="A0A0U1L0I3"/>
<organism evidence="1 2">
    <name type="scientific">Sporomusa ovata</name>
    <dbReference type="NCBI Taxonomy" id="2378"/>
    <lineage>
        <taxon>Bacteria</taxon>
        <taxon>Bacillati</taxon>
        <taxon>Bacillota</taxon>
        <taxon>Negativicutes</taxon>
        <taxon>Selenomonadales</taxon>
        <taxon>Sporomusaceae</taxon>
        <taxon>Sporomusa</taxon>
    </lineage>
</organism>
<proteinExistence type="predicted"/>
<dbReference type="InterPro" id="IPR036410">
    <property type="entry name" value="HSP_DnaJ_Cys-rich_dom_sf"/>
</dbReference>
<evidence type="ECO:0000313" key="2">
    <source>
        <dbReference type="Proteomes" id="UP000049855"/>
    </source>
</evidence>
<dbReference type="SUPFAM" id="SSF57938">
    <property type="entry name" value="DnaJ/Hsp40 cysteine-rich domain"/>
    <property type="match status" value="1"/>
</dbReference>
<dbReference type="Proteomes" id="UP000049855">
    <property type="component" value="Unassembled WGS sequence"/>
</dbReference>
<name>A0A0U1L0I3_9FIRM</name>
<dbReference type="Pfam" id="PF15777">
    <property type="entry name" value="Anti-TRAP"/>
    <property type="match status" value="1"/>
</dbReference>
<dbReference type="Gene3D" id="6.20.20.10">
    <property type="match status" value="1"/>
</dbReference>
<keyword evidence="2" id="KW-1185">Reference proteome</keyword>
<dbReference type="EMBL" id="CTRP01000012">
    <property type="protein sequence ID" value="CQR73177.1"/>
    <property type="molecule type" value="Genomic_DNA"/>
</dbReference>
<evidence type="ECO:0000313" key="1">
    <source>
        <dbReference type="EMBL" id="CQR73177.1"/>
    </source>
</evidence>
<sequence length="55" mass="5946">MKTNATLEETCSSCKGSGKIGTEPCQTCQGTGTVLNEEGKEILNFLRNSIRISEH</sequence>
<evidence type="ECO:0008006" key="3">
    <source>
        <dbReference type="Google" id="ProtNLM"/>
    </source>
</evidence>
<reference evidence="2" key="1">
    <citation type="submission" date="2015-03" db="EMBL/GenBank/DDBJ databases">
        <authorList>
            <person name="Nijsse Bart"/>
        </authorList>
    </citation>
    <scope>NUCLEOTIDE SEQUENCE [LARGE SCALE GENOMIC DNA]</scope>
</reference>